<evidence type="ECO:0000313" key="5">
    <source>
        <dbReference type="Proteomes" id="UP001145069"/>
    </source>
</evidence>
<dbReference type="InterPro" id="IPR008513">
    <property type="entry name" value="tRNA(Met)_cyd_acetate_ligase"/>
</dbReference>
<comment type="catalytic activity">
    <reaction evidence="3">
        <text>cytidine(34) in elongator tRNA(Met) + acetate + ATP = N(4)-acetylcytidine(34) in elongator tRNA(Met) + AMP + diphosphate</text>
        <dbReference type="Rhea" id="RHEA:58144"/>
        <dbReference type="Rhea" id="RHEA-COMP:10693"/>
        <dbReference type="Rhea" id="RHEA-COMP:10694"/>
        <dbReference type="ChEBI" id="CHEBI:30089"/>
        <dbReference type="ChEBI" id="CHEBI:30616"/>
        <dbReference type="ChEBI" id="CHEBI:33019"/>
        <dbReference type="ChEBI" id="CHEBI:74900"/>
        <dbReference type="ChEBI" id="CHEBI:82748"/>
        <dbReference type="ChEBI" id="CHEBI:456215"/>
    </reaction>
</comment>
<keyword evidence="5" id="KW-1185">Reference proteome</keyword>
<reference evidence="4" key="1">
    <citation type="submission" date="2022-06" db="EMBL/GenBank/DDBJ databases">
        <title>Aquibacillus sp. a new bacterium isolated from soil saline samples.</title>
        <authorList>
            <person name="Galisteo C."/>
            <person name="De La Haba R."/>
            <person name="Sanchez-Porro C."/>
            <person name="Ventosa A."/>
        </authorList>
    </citation>
    <scope>NUCLEOTIDE SEQUENCE</scope>
    <source>
        <strain evidence="4">3ASR75-54</strain>
    </source>
</reference>
<dbReference type="GO" id="GO:0005737">
    <property type="term" value="C:cytoplasm"/>
    <property type="evidence" value="ECO:0007669"/>
    <property type="project" value="UniProtKB-SubCell"/>
</dbReference>
<dbReference type="Pfam" id="PF05636">
    <property type="entry name" value="HIGH_NTase1"/>
    <property type="match status" value="1"/>
</dbReference>
<proteinExistence type="inferred from homology"/>
<dbReference type="RefSeq" id="WP_272445498.1">
    <property type="nucleotide sequence ID" value="NZ_JAMQKC010000003.1"/>
</dbReference>
<dbReference type="PANTHER" id="PTHR37825">
    <property type="entry name" value="TRNA(MET) CYTIDINE ACETATE LIGASE"/>
    <property type="match status" value="1"/>
</dbReference>
<keyword evidence="3" id="KW-0067">ATP-binding</keyword>
<dbReference type="SUPFAM" id="SSF52374">
    <property type="entry name" value="Nucleotidylyl transferase"/>
    <property type="match status" value="1"/>
</dbReference>
<feature type="binding site" evidence="3">
    <location>
        <begin position="187"/>
        <end position="188"/>
    </location>
    <ligand>
        <name>ATP</name>
        <dbReference type="ChEBI" id="CHEBI:30616"/>
    </ligand>
</feature>
<keyword evidence="2 3" id="KW-0819">tRNA processing</keyword>
<dbReference type="AlphaFoldDB" id="A0A9X3WBF0"/>
<keyword evidence="3" id="KW-0963">Cytoplasm</keyword>
<dbReference type="GO" id="GO:0016879">
    <property type="term" value="F:ligase activity, forming carbon-nitrogen bonds"/>
    <property type="evidence" value="ECO:0007669"/>
    <property type="project" value="UniProtKB-UniRule"/>
</dbReference>
<feature type="binding site" evidence="3">
    <location>
        <position position="101"/>
    </location>
    <ligand>
        <name>ATP</name>
        <dbReference type="ChEBI" id="CHEBI:30616"/>
    </ligand>
</feature>
<comment type="similarity">
    <text evidence="3">Belongs to the TmcAL family.</text>
</comment>
<comment type="caution">
    <text evidence="4">The sequence shown here is derived from an EMBL/GenBank/DDBJ whole genome shotgun (WGS) entry which is preliminary data.</text>
</comment>
<dbReference type="EMBL" id="JAMQKC010000003">
    <property type="protein sequence ID" value="MDC3416495.1"/>
    <property type="molecule type" value="Genomic_DNA"/>
</dbReference>
<sequence>MHACGLIVEYNPFHNGHKYHLDTAKKVTKADCIIAVMSGNFLQRGEPAIIDKFHRTKMAIKQGADIVVELPFVYTVQNSDLFARGAILTLGTLGVSSICFGSENGNIKSFTDAYETFQDNDELFRVTLKKELANGLAFPEASKRAYQAIGLTTGGLDLSKPNNILGFSYIKNIAQLSPTILPVTIQRIKNDYHETSIRNDIASATSIRKEIFSHHSLTSKALTALPQTSEAELNSYKEKSSYWHEWEDYFPYLHYRVLTMGIEELKQIHGVDEGIEYRILATANDATSFSDWMGRLKSKRYTWTRLQRMFVHILTNTKKAEVSSIIQQPSLPYIRLLGMTKTGQSYLNKQKKEMAVPIISGMKKSNNPFYSIERRATNAYYSILPPQSRLSFVHQEVTPPFIHFK</sequence>
<protein>
    <recommendedName>
        <fullName evidence="3">tRNA(Met) cytidine acetate ligase</fullName>
        <ecNumber evidence="3">6.3.4.-</ecNumber>
    </recommendedName>
</protein>
<dbReference type="EC" id="6.3.4.-" evidence="3"/>
<evidence type="ECO:0000256" key="1">
    <source>
        <dbReference type="ARBA" id="ARBA00022598"/>
    </source>
</evidence>
<evidence type="ECO:0000313" key="4">
    <source>
        <dbReference type="EMBL" id="MDC3416495.1"/>
    </source>
</evidence>
<keyword evidence="3" id="KW-0547">Nucleotide-binding</keyword>
<name>A0A9X3WBF0_9BACI</name>
<keyword evidence="3" id="KW-0820">tRNA-binding</keyword>
<dbReference type="GO" id="GO:0005524">
    <property type="term" value="F:ATP binding"/>
    <property type="evidence" value="ECO:0007669"/>
    <property type="project" value="UniProtKB-KW"/>
</dbReference>
<dbReference type="InterPro" id="IPR014729">
    <property type="entry name" value="Rossmann-like_a/b/a_fold"/>
</dbReference>
<keyword evidence="3" id="KW-0694">RNA-binding</keyword>
<gene>
    <name evidence="3" type="primary">tmcAL</name>
    <name evidence="4" type="ORF">NC799_06150</name>
</gene>
<evidence type="ECO:0000256" key="3">
    <source>
        <dbReference type="HAMAP-Rule" id="MF_01539"/>
    </source>
</evidence>
<comment type="function">
    <text evidence="3">Catalyzes the formation of N(4)-acetylcytidine (ac(4)C) at the wobble position of elongator tRNA(Met), using acetate and ATP as substrates. First activates an acetate ion to form acetyladenylate (Ac-AMP) and then transfers the acetyl group to tRNA to form ac(4)C34.</text>
</comment>
<feature type="binding site" evidence="3">
    <location>
        <position position="162"/>
    </location>
    <ligand>
        <name>ATP</name>
        <dbReference type="ChEBI" id="CHEBI:30616"/>
    </ligand>
</feature>
<dbReference type="HAMAP" id="MF_01539">
    <property type="entry name" value="TmcAL"/>
    <property type="match status" value="1"/>
</dbReference>
<keyword evidence="1 3" id="KW-0436">Ligase</keyword>
<dbReference type="Gene3D" id="3.40.50.620">
    <property type="entry name" value="HUPs"/>
    <property type="match status" value="1"/>
</dbReference>
<dbReference type="NCBIfam" id="NF010191">
    <property type="entry name" value="PRK13670.1"/>
    <property type="match status" value="1"/>
</dbReference>
<comment type="subcellular location">
    <subcellularLocation>
        <location evidence="3">Cytoplasm</location>
    </subcellularLocation>
</comment>
<evidence type="ECO:0000256" key="2">
    <source>
        <dbReference type="ARBA" id="ARBA00022694"/>
    </source>
</evidence>
<feature type="binding site" evidence="3">
    <location>
        <begin position="7"/>
        <end position="20"/>
    </location>
    <ligand>
        <name>ATP</name>
        <dbReference type="ChEBI" id="CHEBI:30616"/>
    </ligand>
</feature>
<dbReference type="GO" id="GO:0006400">
    <property type="term" value="P:tRNA modification"/>
    <property type="evidence" value="ECO:0007669"/>
    <property type="project" value="UniProtKB-UniRule"/>
</dbReference>
<organism evidence="4 5">
    <name type="scientific">Aquibacillus salsiterrae</name>
    <dbReference type="NCBI Taxonomy" id="2950439"/>
    <lineage>
        <taxon>Bacteria</taxon>
        <taxon>Bacillati</taxon>
        <taxon>Bacillota</taxon>
        <taxon>Bacilli</taxon>
        <taxon>Bacillales</taxon>
        <taxon>Bacillaceae</taxon>
        <taxon>Aquibacillus</taxon>
    </lineage>
</organism>
<dbReference type="Proteomes" id="UP001145069">
    <property type="component" value="Unassembled WGS sequence"/>
</dbReference>
<accession>A0A9X3WBF0</accession>
<dbReference type="GO" id="GO:0000049">
    <property type="term" value="F:tRNA binding"/>
    <property type="evidence" value="ECO:0007669"/>
    <property type="project" value="UniProtKB-KW"/>
</dbReference>
<dbReference type="PANTHER" id="PTHR37825:SF1">
    <property type="entry name" value="TRNA(MET) CYTIDINE ACETATE LIGASE"/>
    <property type="match status" value="1"/>
</dbReference>